<feature type="transmembrane region" description="Helical" evidence="8">
    <location>
        <begin position="419"/>
        <end position="442"/>
    </location>
</feature>
<dbReference type="AlphaFoldDB" id="A0A916T2V2"/>
<gene>
    <name evidence="10" type="primary">ansP</name>
    <name evidence="10" type="ORF">GCM10011489_13290</name>
</gene>
<keyword evidence="4 8" id="KW-0812">Transmembrane</keyword>
<feature type="transmembrane region" description="Helical" evidence="8">
    <location>
        <begin position="212"/>
        <end position="234"/>
    </location>
</feature>
<dbReference type="RefSeq" id="WP_229742232.1">
    <property type="nucleotide sequence ID" value="NZ_BMGC01000006.1"/>
</dbReference>
<reference evidence="10" key="1">
    <citation type="journal article" date="2014" name="Int. J. Syst. Evol. Microbiol.">
        <title>Complete genome sequence of Corynebacterium casei LMG S-19264T (=DSM 44701T), isolated from a smear-ripened cheese.</title>
        <authorList>
            <consortium name="US DOE Joint Genome Institute (JGI-PGF)"/>
            <person name="Walter F."/>
            <person name="Albersmeier A."/>
            <person name="Kalinowski J."/>
            <person name="Ruckert C."/>
        </authorList>
    </citation>
    <scope>NUCLEOTIDE SEQUENCE</scope>
    <source>
        <strain evidence="10">CGMCC 1.12827</strain>
    </source>
</reference>
<dbReference type="PANTHER" id="PTHR43495:SF1">
    <property type="entry name" value="L-ASPARAGINE PERMEASE"/>
    <property type="match status" value="1"/>
</dbReference>
<keyword evidence="7 8" id="KW-0472">Membrane</keyword>
<dbReference type="GO" id="GO:0006865">
    <property type="term" value="P:amino acid transport"/>
    <property type="evidence" value="ECO:0007669"/>
    <property type="project" value="UniProtKB-KW"/>
</dbReference>
<dbReference type="GO" id="GO:0016020">
    <property type="term" value="C:membrane"/>
    <property type="evidence" value="ECO:0007669"/>
    <property type="project" value="UniProtKB-SubCell"/>
</dbReference>
<dbReference type="FunFam" id="1.20.1740.10:FF:000001">
    <property type="entry name" value="Amino acid permease"/>
    <property type="match status" value="1"/>
</dbReference>
<feature type="transmembrane region" description="Helical" evidence="8">
    <location>
        <begin position="52"/>
        <end position="71"/>
    </location>
</feature>
<evidence type="ECO:0000256" key="4">
    <source>
        <dbReference type="ARBA" id="ARBA00022692"/>
    </source>
</evidence>
<organism evidence="10 11">
    <name type="scientific">Gordonia jinhuaensis</name>
    <dbReference type="NCBI Taxonomy" id="1517702"/>
    <lineage>
        <taxon>Bacteria</taxon>
        <taxon>Bacillati</taxon>
        <taxon>Actinomycetota</taxon>
        <taxon>Actinomycetes</taxon>
        <taxon>Mycobacteriales</taxon>
        <taxon>Gordoniaceae</taxon>
        <taxon>Gordonia</taxon>
    </lineage>
</organism>
<evidence type="ECO:0000256" key="5">
    <source>
        <dbReference type="ARBA" id="ARBA00022970"/>
    </source>
</evidence>
<feature type="transmembrane region" description="Helical" evidence="8">
    <location>
        <begin position="108"/>
        <end position="127"/>
    </location>
</feature>
<name>A0A916T2V2_9ACTN</name>
<reference evidence="10" key="2">
    <citation type="submission" date="2020-09" db="EMBL/GenBank/DDBJ databases">
        <authorList>
            <person name="Sun Q."/>
            <person name="Zhou Y."/>
        </authorList>
    </citation>
    <scope>NUCLEOTIDE SEQUENCE</scope>
    <source>
        <strain evidence="10">CGMCC 1.12827</strain>
    </source>
</reference>
<evidence type="ECO:0000313" key="10">
    <source>
        <dbReference type="EMBL" id="GGB26477.1"/>
    </source>
</evidence>
<evidence type="ECO:0000259" key="9">
    <source>
        <dbReference type="Pfam" id="PF00324"/>
    </source>
</evidence>
<feature type="transmembrane region" description="Helical" evidence="8">
    <location>
        <begin position="255"/>
        <end position="277"/>
    </location>
</feature>
<dbReference type="Pfam" id="PF00324">
    <property type="entry name" value="AA_permease"/>
    <property type="match status" value="1"/>
</dbReference>
<evidence type="ECO:0000256" key="6">
    <source>
        <dbReference type="ARBA" id="ARBA00022989"/>
    </source>
</evidence>
<comment type="similarity">
    <text evidence="2">Belongs to the amino acid-polyamine-organocation (APC) superfamily. Amino acid transporter (AAT) (TC 2.A.3.1) family.</text>
</comment>
<accession>A0A916T2V2</accession>
<evidence type="ECO:0000313" key="11">
    <source>
        <dbReference type="Proteomes" id="UP000621454"/>
    </source>
</evidence>
<dbReference type="Proteomes" id="UP000621454">
    <property type="component" value="Unassembled WGS sequence"/>
</dbReference>
<feature type="transmembrane region" description="Helical" evidence="8">
    <location>
        <begin position="346"/>
        <end position="367"/>
    </location>
</feature>
<dbReference type="GO" id="GO:0055085">
    <property type="term" value="P:transmembrane transport"/>
    <property type="evidence" value="ECO:0007669"/>
    <property type="project" value="InterPro"/>
</dbReference>
<feature type="domain" description="Amino acid permease/ SLC12A" evidence="9">
    <location>
        <begin position="27"/>
        <end position="470"/>
    </location>
</feature>
<sequence length="492" mass="52616">MTDTTNTSTTAHLDEQAGYKQSLGRRHVQMIAIGGAIGTGLFLGSASRLHSVGPALLFSYAFAGLMAYFLMRALGELVLHRSTSGAFVSYMREFFGEKAAYVTGWMYWLNWALTGIAELSAVGVYFHKWVPSMPNWASALVALVVVLGINLLSAKAFGEFEFWASILKVTAIVIFLAVGIVVVFGAIHVGDHKAGFSNLWSNGGFWPTADPYAWYGPLLVMSGVVFAYAAIELVGVAAGEMENAEREVPRAVNSVIFRIAVFYCGSILLLICMLPTSAYKSGESPFVTVFSRLGIGWMGSVINAVLIVAAMSSLNSGLYSTGRILRSLGLSKQAPGFMTKMSSSGVPWVGIGVTSIVFVLGVILNAVAPGKAFDIALEASSLGITFTWGTIFACQLRLRQLVNRGVIPKSSFQAPGYPYTSIIGLVFLVSVIVMLAISGWLSEDKVDFYVVVVGIPVIAVVMIGGWYAIRGNVNDHTGGKLGPAWTTEDAKS</sequence>
<keyword evidence="11" id="KW-1185">Reference proteome</keyword>
<evidence type="ECO:0000256" key="2">
    <source>
        <dbReference type="ARBA" id="ARBA00008583"/>
    </source>
</evidence>
<keyword evidence="6 8" id="KW-1133">Transmembrane helix</keyword>
<proteinExistence type="inferred from homology"/>
<protein>
    <submittedName>
        <fullName evidence="10">L-asparagine permease</fullName>
    </submittedName>
</protein>
<keyword evidence="5" id="KW-0029">Amino-acid transport</keyword>
<evidence type="ECO:0000256" key="7">
    <source>
        <dbReference type="ARBA" id="ARBA00023136"/>
    </source>
</evidence>
<feature type="transmembrane region" description="Helical" evidence="8">
    <location>
        <begin position="448"/>
        <end position="469"/>
    </location>
</feature>
<feature type="transmembrane region" description="Helical" evidence="8">
    <location>
        <begin position="133"/>
        <end position="154"/>
    </location>
</feature>
<feature type="transmembrane region" description="Helical" evidence="8">
    <location>
        <begin position="297"/>
        <end position="325"/>
    </location>
</feature>
<keyword evidence="3" id="KW-0813">Transport</keyword>
<comment type="caution">
    <text evidence="10">The sequence shown here is derived from an EMBL/GenBank/DDBJ whole genome shotgun (WGS) entry which is preliminary data.</text>
</comment>
<dbReference type="Gene3D" id="1.20.1740.10">
    <property type="entry name" value="Amino acid/polyamine transporter I"/>
    <property type="match status" value="1"/>
</dbReference>
<evidence type="ECO:0000256" key="8">
    <source>
        <dbReference type="SAM" id="Phobius"/>
    </source>
</evidence>
<dbReference type="EMBL" id="BMGC01000006">
    <property type="protein sequence ID" value="GGB26477.1"/>
    <property type="molecule type" value="Genomic_DNA"/>
</dbReference>
<dbReference type="PANTHER" id="PTHR43495">
    <property type="entry name" value="GABA PERMEASE"/>
    <property type="match status" value="1"/>
</dbReference>
<evidence type="ECO:0000256" key="1">
    <source>
        <dbReference type="ARBA" id="ARBA00004141"/>
    </source>
</evidence>
<evidence type="ECO:0000256" key="3">
    <source>
        <dbReference type="ARBA" id="ARBA00022448"/>
    </source>
</evidence>
<comment type="subcellular location">
    <subcellularLocation>
        <location evidence="1">Membrane</location>
        <topology evidence="1">Multi-pass membrane protein</topology>
    </subcellularLocation>
</comment>
<dbReference type="InterPro" id="IPR004841">
    <property type="entry name" value="AA-permease/SLC12A_dom"/>
</dbReference>
<feature type="transmembrane region" description="Helical" evidence="8">
    <location>
        <begin position="28"/>
        <end position="46"/>
    </location>
</feature>
<dbReference type="PIRSF" id="PIRSF006060">
    <property type="entry name" value="AA_transporter"/>
    <property type="match status" value="1"/>
</dbReference>
<feature type="transmembrane region" description="Helical" evidence="8">
    <location>
        <begin position="166"/>
        <end position="189"/>
    </location>
</feature>